<organism evidence="1 2">
    <name type="scientific">Segatella buccae ATCC 33574</name>
    <dbReference type="NCBI Taxonomy" id="873513"/>
    <lineage>
        <taxon>Bacteria</taxon>
        <taxon>Pseudomonadati</taxon>
        <taxon>Bacteroidota</taxon>
        <taxon>Bacteroidia</taxon>
        <taxon>Bacteroidales</taxon>
        <taxon>Prevotellaceae</taxon>
        <taxon>Segatella</taxon>
    </lineage>
</organism>
<accession>E6K9Q0</accession>
<keyword evidence="2" id="KW-1185">Reference proteome</keyword>
<dbReference type="RefSeq" id="WP_004346438.1">
    <property type="nucleotide sequence ID" value="NZ_GL586311.1"/>
</dbReference>
<sequence length="315" mass="36861">MAKKRRNVDVLSVNLRFIDDSHIVSFVDILNYINGREYRCNEKIFNLNMLRTDKADCDLGIIVTTQDSDIPPKRNKNTGNYSPVQINTTEEGFAYANIFLYDHRRNILLYEINRNGCYPNQFREFIYSHWNADEDNVKFDLTFPSVVRANEYARMLRMDRYKKISIQLYNPIELQNCIAEENLSIYENILKHNIEMGTQSNANTITIEQVALRKRINPMGLSRSMVKGLVDAVKLNIVDCGHRQNVQTLRVEGYTSDSEDPNRCKPIDIIADSFDEYFKITDIQVHRDVQQIERKEGIENLYDKLLPEIRQLIGY</sequence>
<evidence type="ECO:0000313" key="2">
    <source>
        <dbReference type="Proteomes" id="UP000003112"/>
    </source>
</evidence>
<dbReference type="GeneID" id="93537006"/>
<name>E6K9Q0_9BACT</name>
<protein>
    <submittedName>
        <fullName evidence="1">Uncharacterized protein</fullName>
    </submittedName>
</protein>
<proteinExistence type="predicted"/>
<dbReference type="STRING" id="873513.HMPREF6485_2314"/>
<reference evidence="1 2" key="1">
    <citation type="submission" date="2010-10" db="EMBL/GenBank/DDBJ databases">
        <authorList>
            <person name="Muzny D."/>
            <person name="Qin X."/>
            <person name="Deng J."/>
            <person name="Jiang H."/>
            <person name="Liu Y."/>
            <person name="Qu J."/>
            <person name="Song X.-Z."/>
            <person name="Zhang L."/>
            <person name="Thornton R."/>
            <person name="Coyle M."/>
            <person name="Francisco L."/>
            <person name="Jackson L."/>
            <person name="Javaid M."/>
            <person name="Korchina V."/>
            <person name="Kovar C."/>
            <person name="Mata R."/>
            <person name="Mathew T."/>
            <person name="Ngo R."/>
            <person name="Nguyen L."/>
            <person name="Nguyen N."/>
            <person name="Okwuonu G."/>
            <person name="Ongeri F."/>
            <person name="Pham C."/>
            <person name="Simmons D."/>
            <person name="Wilczek-Boney K."/>
            <person name="Hale W."/>
            <person name="Jakkamsetti A."/>
            <person name="Pham P."/>
            <person name="Ruth R."/>
            <person name="San Lucas F."/>
            <person name="Warren J."/>
            <person name="Zhang J."/>
            <person name="Zhao Z."/>
            <person name="Zhou C."/>
            <person name="Zhu D."/>
            <person name="Lee S."/>
            <person name="Bess C."/>
            <person name="Blankenburg K."/>
            <person name="Forbes L."/>
            <person name="Fu Q."/>
            <person name="Gubbala S."/>
            <person name="Hirani K."/>
            <person name="Jayaseelan J.C."/>
            <person name="Lara F."/>
            <person name="Munidasa M."/>
            <person name="Palculict T."/>
            <person name="Patil S."/>
            <person name="Pu L.-L."/>
            <person name="Saada N."/>
            <person name="Tang L."/>
            <person name="Weissenberger G."/>
            <person name="Zhu Y."/>
            <person name="Hemphill L."/>
            <person name="Shang Y."/>
            <person name="Youmans B."/>
            <person name="Ayvaz T."/>
            <person name="Ross M."/>
            <person name="Santibanez J."/>
            <person name="Aqrawi P."/>
            <person name="Gross S."/>
            <person name="Joshi V."/>
            <person name="Fowler G."/>
            <person name="Nazareth L."/>
            <person name="Reid J."/>
            <person name="Worley K."/>
            <person name="Petrosino J."/>
            <person name="Highlander S."/>
            <person name="Gibbs R."/>
        </authorList>
    </citation>
    <scope>NUCLEOTIDE SEQUENCE [LARGE SCALE GENOMIC DNA]</scope>
    <source>
        <strain evidence="1 2">ATCC 33574</strain>
    </source>
</reference>
<dbReference type="HOGENOM" id="CLU_881913_0_0_10"/>
<evidence type="ECO:0000313" key="1">
    <source>
        <dbReference type="EMBL" id="EFU29755.1"/>
    </source>
</evidence>
<dbReference type="Proteomes" id="UP000003112">
    <property type="component" value="Unassembled WGS sequence"/>
</dbReference>
<dbReference type="AlphaFoldDB" id="E6K9Q0"/>
<comment type="caution">
    <text evidence="1">The sequence shown here is derived from an EMBL/GenBank/DDBJ whole genome shotgun (WGS) entry which is preliminary data.</text>
</comment>
<gene>
    <name evidence="1" type="ORF">HMPREF6485_2314</name>
</gene>
<dbReference type="EMBL" id="AEPD01000037">
    <property type="protein sequence ID" value="EFU29755.1"/>
    <property type="molecule type" value="Genomic_DNA"/>
</dbReference>